<evidence type="ECO:0000313" key="1">
    <source>
        <dbReference type="Proteomes" id="UP000694850"/>
    </source>
</evidence>
<sequence>MGKCLSCCHKDQHFQLYSSEEQATADRQPHQASSVTQPTIPLCHLKFCPPETHRVSSSKRSHSLPSQSNISTLLSLPGRRHSLFSKLEKSSAPPCKQQSRVNFDSQEKLNFNSLNSSTYRFGPRFQRLFSAPRLSVVSCYQSTTFFDPQSSNQKFFPVNEIGMFSKGPSIANPQKYSRFSAPEYSNKPFMHFETIDTSSAHGNIDKAAYFQNTAVLISQPIVSFSYSQNNIATDIQQRNQSSKDSANSLYPGSQSHNPSHSSALNAVFSSVCKSTCWFTPCQSEMTFHSFEDGNPSDSPQDEDKSSAVETPKTRYITANTDTEEQSFPVPKAFNTHVQELNLGALLQKADHLRVTEPGKMESFELLCDHKEKFKDEIEFIWRLARAYGDMYELSTNIQEKKHYANIGKTLGERAITRAPMNGYCHLWFAVLCGYVSEFEGLQNKINYGYRFKEHLDKAIQFLPEEPFLYYLKGRYCYTVSKLSWIEKKMAATLFGKIPSSTVGEALQNFLKTEELHPGYSKSNYMYLAKCYVDLEQKHNALKFCNLALSLSSVTKEVGVKAEMGQHDAGELGVKR</sequence>
<dbReference type="Proteomes" id="UP000694850">
    <property type="component" value="Unplaced"/>
</dbReference>
<evidence type="ECO:0000313" key="2">
    <source>
        <dbReference type="RefSeq" id="XP_042637479.1"/>
    </source>
</evidence>
<proteinExistence type="predicted"/>
<organism evidence="1 2">
    <name type="scientific">Orycteropus afer afer</name>
    <dbReference type="NCBI Taxonomy" id="1230840"/>
    <lineage>
        <taxon>Eukaryota</taxon>
        <taxon>Metazoa</taxon>
        <taxon>Chordata</taxon>
        <taxon>Craniata</taxon>
        <taxon>Vertebrata</taxon>
        <taxon>Euteleostomi</taxon>
        <taxon>Mammalia</taxon>
        <taxon>Eutheria</taxon>
        <taxon>Afrotheria</taxon>
        <taxon>Tubulidentata</taxon>
        <taxon>Orycteropodidae</taxon>
        <taxon>Orycteropus</taxon>
    </lineage>
</organism>
<protein>
    <submittedName>
        <fullName evidence="2">Regulator of microtubule dynamics protein 2</fullName>
    </submittedName>
</protein>
<reference evidence="2" key="1">
    <citation type="submission" date="2025-08" db="UniProtKB">
        <authorList>
            <consortium name="RefSeq"/>
        </authorList>
    </citation>
    <scope>IDENTIFICATION</scope>
</reference>
<gene>
    <name evidence="2" type="primary">RMDN2</name>
</gene>
<accession>A0AC54Z983</accession>
<keyword evidence="1" id="KW-1185">Reference proteome</keyword>
<name>A0AC54Z983_ORYAF</name>
<dbReference type="RefSeq" id="XP_042637479.1">
    <property type="nucleotide sequence ID" value="XM_042781545.1"/>
</dbReference>